<dbReference type="GO" id="GO:0043565">
    <property type="term" value="F:sequence-specific DNA binding"/>
    <property type="evidence" value="ECO:0007669"/>
    <property type="project" value="InterPro"/>
</dbReference>
<evidence type="ECO:0000313" key="7">
    <source>
        <dbReference type="EMBL" id="MYL26056.1"/>
    </source>
</evidence>
<dbReference type="PROSITE" id="PS50045">
    <property type="entry name" value="SIGMA54_INTERACT_4"/>
    <property type="match status" value="1"/>
</dbReference>
<dbReference type="PANTHER" id="PTHR32071">
    <property type="entry name" value="TRANSCRIPTIONAL REGULATORY PROTEIN"/>
    <property type="match status" value="1"/>
</dbReference>
<dbReference type="GO" id="GO:0006355">
    <property type="term" value="P:regulation of DNA-templated transcription"/>
    <property type="evidence" value="ECO:0007669"/>
    <property type="project" value="InterPro"/>
</dbReference>
<dbReference type="Gene3D" id="1.10.10.60">
    <property type="entry name" value="Homeodomain-like"/>
    <property type="match status" value="1"/>
</dbReference>
<evidence type="ECO:0000256" key="5">
    <source>
        <dbReference type="ARBA" id="ARBA00023163"/>
    </source>
</evidence>
<organism evidence="7 8">
    <name type="scientific">Vreelandella halophila</name>
    <dbReference type="NCBI Taxonomy" id="86177"/>
    <lineage>
        <taxon>Bacteria</taxon>
        <taxon>Pseudomonadati</taxon>
        <taxon>Pseudomonadota</taxon>
        <taxon>Gammaproteobacteria</taxon>
        <taxon>Oceanospirillales</taxon>
        <taxon>Halomonadaceae</taxon>
        <taxon>Vreelandella</taxon>
    </lineage>
</organism>
<dbReference type="InterPro" id="IPR025943">
    <property type="entry name" value="Sigma_54_int_dom_ATP-bd_2"/>
</dbReference>
<dbReference type="InterPro" id="IPR029016">
    <property type="entry name" value="GAF-like_dom_sf"/>
</dbReference>
<keyword evidence="2" id="KW-0067">ATP-binding</keyword>
<gene>
    <name evidence="7" type="ORF">GLW01_04530</name>
</gene>
<dbReference type="InterPro" id="IPR002078">
    <property type="entry name" value="Sigma_54_int"/>
</dbReference>
<accession>A0A9X4YAT4</accession>
<dbReference type="Pfam" id="PF01590">
    <property type="entry name" value="GAF"/>
    <property type="match status" value="1"/>
</dbReference>
<dbReference type="Pfam" id="PF00158">
    <property type="entry name" value="Sigma54_activat"/>
    <property type="match status" value="1"/>
</dbReference>
<proteinExistence type="predicted"/>
<dbReference type="SMART" id="SM00065">
    <property type="entry name" value="GAF"/>
    <property type="match status" value="1"/>
</dbReference>
<name>A0A9X4YAT4_9GAMM</name>
<keyword evidence="3" id="KW-0805">Transcription regulation</keyword>
<sequence length="529" mass="59125">MEIDQPIGNDPDQDALILSEAADLLGRSLEASITIPAVLRLLSQLAGLNRGRVVLPDNTGSKLSIQYAYGLRDREREQGVYNLGEGITGYVMQTGRVCVVEDIDREPEFRFRAVERATLPSEVVSFVAVPIMLDDQPAGVLGCHRIRNRPRAFQADIHLLRIVAAMIGQTLRIGTLIHQRTQHLEQQNEALRSALERQSFKHGILGESPVLLEALEEATQVAASDATVMLRGESGTGKEKFARMIHEYSPRVGKPFVCINCAAIPEQLLEAELFGHEKGAFTGAVRSRQGKAEAADGGTLFLDEIGDMSLDLQSKLLRLLQERCVQRIGGNQDIHVDIRVITASHKDLQQGVNQGTFRLDLYYRLNVIPLRLPPLRERDGDVALLARHFLHTFTHRHRRNLTLGPGVQSRLESFPWHGNIRQLENVMERAVLTTRSSVIEASDIEHILREESTVGEETEQVDSNPHGIGVREMSAYPSTGRPYQRVAESDPQELQEVLQRCRGNKTQAARELGLSARQLHYRLEKFGLK</sequence>
<dbReference type="PROSITE" id="PS00676">
    <property type="entry name" value="SIGMA54_INTERACT_2"/>
    <property type="match status" value="1"/>
</dbReference>
<dbReference type="RefSeq" id="WP_160898272.1">
    <property type="nucleotide sequence ID" value="NZ_WMEX01000002.1"/>
</dbReference>
<dbReference type="InterPro" id="IPR027417">
    <property type="entry name" value="P-loop_NTPase"/>
</dbReference>
<keyword evidence="4" id="KW-0238">DNA-binding</keyword>
<evidence type="ECO:0000313" key="8">
    <source>
        <dbReference type="Proteomes" id="UP000460751"/>
    </source>
</evidence>
<dbReference type="Gene3D" id="3.30.450.40">
    <property type="match status" value="1"/>
</dbReference>
<dbReference type="SMART" id="SM00382">
    <property type="entry name" value="AAA"/>
    <property type="match status" value="1"/>
</dbReference>
<dbReference type="InterPro" id="IPR003018">
    <property type="entry name" value="GAF"/>
</dbReference>
<dbReference type="AlphaFoldDB" id="A0A9X4YAT4"/>
<evidence type="ECO:0000256" key="1">
    <source>
        <dbReference type="ARBA" id="ARBA00022741"/>
    </source>
</evidence>
<protein>
    <submittedName>
        <fullName evidence="7">GAF domain-containing protein</fullName>
    </submittedName>
</protein>
<dbReference type="Pfam" id="PF02954">
    <property type="entry name" value="HTH_8"/>
    <property type="match status" value="1"/>
</dbReference>
<reference evidence="7 8" key="1">
    <citation type="submission" date="2019-11" db="EMBL/GenBank/DDBJ databases">
        <title>Genome sequences of 17 halophilic strains isolated from different environments.</title>
        <authorList>
            <person name="Furrow R.E."/>
        </authorList>
    </citation>
    <scope>NUCLEOTIDE SEQUENCE [LARGE SCALE GENOMIC DNA]</scope>
    <source>
        <strain evidence="7 8">22507_15_FS</strain>
    </source>
</reference>
<evidence type="ECO:0000256" key="3">
    <source>
        <dbReference type="ARBA" id="ARBA00023015"/>
    </source>
</evidence>
<dbReference type="EMBL" id="WMEX01000002">
    <property type="protein sequence ID" value="MYL26056.1"/>
    <property type="molecule type" value="Genomic_DNA"/>
</dbReference>
<evidence type="ECO:0000256" key="4">
    <source>
        <dbReference type="ARBA" id="ARBA00023125"/>
    </source>
</evidence>
<keyword evidence="1" id="KW-0547">Nucleotide-binding</keyword>
<dbReference type="InterPro" id="IPR025662">
    <property type="entry name" value="Sigma_54_int_dom_ATP-bd_1"/>
</dbReference>
<keyword evidence="5" id="KW-0804">Transcription</keyword>
<dbReference type="PROSITE" id="PS00675">
    <property type="entry name" value="SIGMA54_INTERACT_1"/>
    <property type="match status" value="1"/>
</dbReference>
<dbReference type="InterPro" id="IPR002197">
    <property type="entry name" value="HTH_Fis"/>
</dbReference>
<dbReference type="FunFam" id="3.40.50.300:FF:000006">
    <property type="entry name" value="DNA-binding transcriptional regulator NtrC"/>
    <property type="match status" value="1"/>
</dbReference>
<evidence type="ECO:0000259" key="6">
    <source>
        <dbReference type="PROSITE" id="PS50045"/>
    </source>
</evidence>
<dbReference type="CDD" id="cd00009">
    <property type="entry name" value="AAA"/>
    <property type="match status" value="1"/>
</dbReference>
<dbReference type="InterPro" id="IPR058031">
    <property type="entry name" value="AAA_lid_NorR"/>
</dbReference>
<dbReference type="Gene3D" id="3.40.50.300">
    <property type="entry name" value="P-loop containing nucleotide triphosphate hydrolases"/>
    <property type="match status" value="1"/>
</dbReference>
<dbReference type="SUPFAM" id="SSF52540">
    <property type="entry name" value="P-loop containing nucleoside triphosphate hydrolases"/>
    <property type="match status" value="1"/>
</dbReference>
<feature type="domain" description="Sigma-54 factor interaction" evidence="6">
    <location>
        <begin position="204"/>
        <end position="432"/>
    </location>
</feature>
<dbReference type="OrthoDB" id="9804019at2"/>
<dbReference type="Pfam" id="PF25601">
    <property type="entry name" value="AAA_lid_14"/>
    <property type="match status" value="1"/>
</dbReference>
<dbReference type="SUPFAM" id="SSF46689">
    <property type="entry name" value="Homeodomain-like"/>
    <property type="match status" value="1"/>
</dbReference>
<keyword evidence="8" id="KW-1185">Reference proteome</keyword>
<dbReference type="SUPFAM" id="SSF55781">
    <property type="entry name" value="GAF domain-like"/>
    <property type="match status" value="1"/>
</dbReference>
<comment type="caution">
    <text evidence="7">The sequence shown here is derived from an EMBL/GenBank/DDBJ whole genome shotgun (WGS) entry which is preliminary data.</text>
</comment>
<dbReference type="Gene3D" id="1.10.8.60">
    <property type="match status" value="1"/>
</dbReference>
<dbReference type="InterPro" id="IPR009057">
    <property type="entry name" value="Homeodomain-like_sf"/>
</dbReference>
<dbReference type="PRINTS" id="PR01590">
    <property type="entry name" value="HTHFIS"/>
</dbReference>
<dbReference type="GO" id="GO:0005524">
    <property type="term" value="F:ATP binding"/>
    <property type="evidence" value="ECO:0007669"/>
    <property type="project" value="UniProtKB-KW"/>
</dbReference>
<dbReference type="InterPro" id="IPR003593">
    <property type="entry name" value="AAA+_ATPase"/>
</dbReference>
<dbReference type="Proteomes" id="UP000460751">
    <property type="component" value="Unassembled WGS sequence"/>
</dbReference>
<evidence type="ECO:0000256" key="2">
    <source>
        <dbReference type="ARBA" id="ARBA00022840"/>
    </source>
</evidence>